<sequence length="129" mass="14801">MAGLKLRYEVERLMVVKGYNLMYEAKTKDEVRKMFDEGVEHSIMKVYIEKISVNEPKHAANASNLNEKCVNKEVEFVHAINVNEITVSEAVAKAGNAHEMNEESIMEVNMHYRTNERSPLDIVNELSED</sequence>
<name>A0A6A6NFL3_HEVBR</name>
<protein>
    <submittedName>
        <fullName evidence="1">Uncharacterized protein</fullName>
    </submittedName>
</protein>
<proteinExistence type="predicted"/>
<evidence type="ECO:0000313" key="2">
    <source>
        <dbReference type="Proteomes" id="UP000467840"/>
    </source>
</evidence>
<evidence type="ECO:0000313" key="1">
    <source>
        <dbReference type="EMBL" id="KAF2323905.1"/>
    </source>
</evidence>
<organism evidence="1 2">
    <name type="scientific">Hevea brasiliensis</name>
    <name type="common">Para rubber tree</name>
    <name type="synonym">Siphonia brasiliensis</name>
    <dbReference type="NCBI Taxonomy" id="3981"/>
    <lineage>
        <taxon>Eukaryota</taxon>
        <taxon>Viridiplantae</taxon>
        <taxon>Streptophyta</taxon>
        <taxon>Embryophyta</taxon>
        <taxon>Tracheophyta</taxon>
        <taxon>Spermatophyta</taxon>
        <taxon>Magnoliopsida</taxon>
        <taxon>eudicotyledons</taxon>
        <taxon>Gunneridae</taxon>
        <taxon>Pentapetalae</taxon>
        <taxon>rosids</taxon>
        <taxon>fabids</taxon>
        <taxon>Malpighiales</taxon>
        <taxon>Euphorbiaceae</taxon>
        <taxon>Crotonoideae</taxon>
        <taxon>Micrandreae</taxon>
        <taxon>Hevea</taxon>
    </lineage>
</organism>
<dbReference type="AlphaFoldDB" id="A0A6A6NFL3"/>
<dbReference type="Proteomes" id="UP000467840">
    <property type="component" value="Chromosome 5"/>
</dbReference>
<keyword evidence="2" id="KW-1185">Reference proteome</keyword>
<gene>
    <name evidence="1" type="ORF">GH714_003883</name>
</gene>
<dbReference type="EMBL" id="JAAGAX010000001">
    <property type="protein sequence ID" value="KAF2323905.1"/>
    <property type="molecule type" value="Genomic_DNA"/>
</dbReference>
<accession>A0A6A6NFL3</accession>
<comment type="caution">
    <text evidence="1">The sequence shown here is derived from an EMBL/GenBank/DDBJ whole genome shotgun (WGS) entry which is preliminary data.</text>
</comment>
<reference evidence="1 2" key="1">
    <citation type="journal article" date="2020" name="Mol. Plant">
        <title>The Chromosome-Based Rubber Tree Genome Provides New Insights into Spurge Genome Evolution and Rubber Biosynthesis.</title>
        <authorList>
            <person name="Liu J."/>
            <person name="Shi C."/>
            <person name="Shi C.C."/>
            <person name="Li W."/>
            <person name="Zhang Q.J."/>
            <person name="Zhang Y."/>
            <person name="Li K."/>
            <person name="Lu H.F."/>
            <person name="Shi C."/>
            <person name="Zhu S.T."/>
            <person name="Xiao Z.Y."/>
            <person name="Nan H."/>
            <person name="Yue Y."/>
            <person name="Zhu X.G."/>
            <person name="Wu Y."/>
            <person name="Hong X.N."/>
            <person name="Fan G.Y."/>
            <person name="Tong Y."/>
            <person name="Zhang D."/>
            <person name="Mao C.L."/>
            <person name="Liu Y.L."/>
            <person name="Hao S.J."/>
            <person name="Liu W.Q."/>
            <person name="Lv M.Q."/>
            <person name="Zhang H.B."/>
            <person name="Liu Y."/>
            <person name="Hu-Tang G.R."/>
            <person name="Wang J.P."/>
            <person name="Wang J.H."/>
            <person name="Sun Y.H."/>
            <person name="Ni S.B."/>
            <person name="Chen W.B."/>
            <person name="Zhang X.C."/>
            <person name="Jiao Y.N."/>
            <person name="Eichler E.E."/>
            <person name="Li G.H."/>
            <person name="Liu X."/>
            <person name="Gao L.Z."/>
        </authorList>
    </citation>
    <scope>NUCLEOTIDE SEQUENCE [LARGE SCALE GENOMIC DNA]</scope>
    <source>
        <strain evidence="2">cv. GT1</strain>
        <tissue evidence="1">Leaf</tissue>
    </source>
</reference>